<dbReference type="OrthoDB" id="1665149at2"/>
<dbReference type="InterPro" id="IPR003646">
    <property type="entry name" value="SH3-like_bac-type"/>
</dbReference>
<evidence type="ECO:0000256" key="1">
    <source>
        <dbReference type="SAM" id="SignalP"/>
    </source>
</evidence>
<evidence type="ECO:0000313" key="4">
    <source>
        <dbReference type="Proteomes" id="UP000184263"/>
    </source>
</evidence>
<dbReference type="RefSeq" id="WP_073092878.1">
    <property type="nucleotide sequence ID" value="NZ_FRBC01000044.1"/>
</dbReference>
<dbReference type="Gene3D" id="2.30.30.40">
    <property type="entry name" value="SH3 Domains"/>
    <property type="match status" value="2"/>
</dbReference>
<proteinExistence type="predicted"/>
<dbReference type="PROSITE" id="PS51781">
    <property type="entry name" value="SH3B"/>
    <property type="match status" value="1"/>
</dbReference>
<dbReference type="InterPro" id="IPR052354">
    <property type="entry name" value="Cell_Wall_Dynamics_Protein"/>
</dbReference>
<sequence>MNKMKRIWFYVFLVCLLIVPNYTVASTGATNTDGGMYVVNCESWISLRAYASTDAPVIAKIPLGDMVNIIDDNDPCYQKMIFAHVRYHGNTGYALYSYLTPHCMLYRVANCNEWINLRSAPSADAAVITRIPLGEYVRFVKAGSNGYYYVYYKGNLGYALAEYLS</sequence>
<dbReference type="PANTHER" id="PTHR34408:SF1">
    <property type="entry name" value="GLYCOSYL HYDROLASE FAMILY 19 DOMAIN-CONTAINING PROTEIN HI_1415"/>
    <property type="match status" value="1"/>
</dbReference>
<accession>A0A1M6XV31</accession>
<keyword evidence="1" id="KW-0732">Signal</keyword>
<feature type="signal peptide" evidence="1">
    <location>
        <begin position="1"/>
        <end position="25"/>
    </location>
</feature>
<reference evidence="3 4" key="1">
    <citation type="submission" date="2016-11" db="EMBL/GenBank/DDBJ databases">
        <authorList>
            <person name="Jaros S."/>
            <person name="Januszkiewicz K."/>
            <person name="Wedrychowicz H."/>
        </authorList>
    </citation>
    <scope>NUCLEOTIDE SEQUENCE [LARGE SCALE GENOMIC DNA]</scope>
    <source>
        <strain evidence="3 4">HD4</strain>
    </source>
</reference>
<evidence type="ECO:0000313" key="3">
    <source>
        <dbReference type="EMBL" id="SHL09665.1"/>
    </source>
</evidence>
<dbReference type="AlphaFoldDB" id="A0A1M6XV31"/>
<dbReference type="PANTHER" id="PTHR34408">
    <property type="entry name" value="FAMILY PROTEIN, PUTATIVE-RELATED"/>
    <property type="match status" value="1"/>
</dbReference>
<dbReference type="EMBL" id="FRBC01000044">
    <property type="protein sequence ID" value="SHL09665.1"/>
    <property type="molecule type" value="Genomic_DNA"/>
</dbReference>
<gene>
    <name evidence="3" type="ORF">SAMN05216582_1445</name>
</gene>
<organism evidence="3 4">
    <name type="scientific">Selenomonas ruminantium</name>
    <dbReference type="NCBI Taxonomy" id="971"/>
    <lineage>
        <taxon>Bacteria</taxon>
        <taxon>Bacillati</taxon>
        <taxon>Bacillota</taxon>
        <taxon>Negativicutes</taxon>
        <taxon>Selenomonadales</taxon>
        <taxon>Selenomonadaceae</taxon>
        <taxon>Selenomonas</taxon>
    </lineage>
</organism>
<name>A0A1M6XV31_SELRU</name>
<evidence type="ECO:0000259" key="2">
    <source>
        <dbReference type="PROSITE" id="PS51781"/>
    </source>
</evidence>
<feature type="chain" id="PRO_5012613025" evidence="1">
    <location>
        <begin position="26"/>
        <end position="165"/>
    </location>
</feature>
<dbReference type="Pfam" id="PF08239">
    <property type="entry name" value="SH3_3"/>
    <property type="match status" value="1"/>
</dbReference>
<feature type="domain" description="SH3b" evidence="2">
    <location>
        <begin position="103"/>
        <end position="165"/>
    </location>
</feature>
<protein>
    <submittedName>
        <fullName evidence="3">Uncharacterized conserved protein YgiM, contains N-terminal SH3 domain, DUF1202 family</fullName>
    </submittedName>
</protein>
<dbReference type="Proteomes" id="UP000184263">
    <property type="component" value="Unassembled WGS sequence"/>
</dbReference>